<organism evidence="15 16">
    <name type="scientific">Kineococcus glutinatus</name>
    <dbReference type="NCBI Taxonomy" id="1070872"/>
    <lineage>
        <taxon>Bacteria</taxon>
        <taxon>Bacillati</taxon>
        <taxon>Actinomycetota</taxon>
        <taxon>Actinomycetes</taxon>
        <taxon>Kineosporiales</taxon>
        <taxon>Kineosporiaceae</taxon>
        <taxon>Kineococcus</taxon>
    </lineage>
</organism>
<evidence type="ECO:0000256" key="7">
    <source>
        <dbReference type="ARBA" id="ARBA00022801"/>
    </source>
</evidence>
<keyword evidence="10 12" id="KW-0326">Glycosidase</keyword>
<sequence length="682" mass="71248">MALGLAAAGMIASAATATTPAVAAPPGSKPVTVQLFEWKWTDVAKECETVLGPQGFGGVQISPPQEHIVLPGQGYPWWQKYQPISYKIEGRSGNRAQFTDMVNRCNAAGVKIYADVVINHMAGTGQSGTGSAGSTFSDYTFPAVPYGPGDFNDCKRSISNWGNRDEIRNCNLLALADLRTGSEHVRTKLADYLNDLLAIGVAGFRVDAAKHVPVADFQAIYGKLTKPYYVYHEVYSQPGDVVPSSEYAVLGDAGEFAFGPRVGNAVRDGNLASLQNIGSDPGWMPADKAKTWIDNHDTQRDGTASLTYKSGAELYDLANAFLLAHPYGSPVLMSSYRFDDKEAGPPSNGGNTTKDVDCAGGEWICEHRRATISGMVGFRNSAGTAALQNWWTNGSNQVAFSRGDKAFAVFNRGGSTLQRTFSTGLPDGSYCNVYGGRVSGTTCTAGSVTVSGGQASISVPAGQVVALHVGARGGACTTGCEQGAVQVGVSATTTPGQTVRIVGDDAALGGWAPASGVALTAGAGSTWSGRVSGLAAGTTFRYKYVKVDGAGTVVWESGADRTATVPASGTLTLADTFRGDTVATTQAVSFAVGATTTYGQNVHLVGSSPQLGAWDPAKAIALSSAAYPTWRTTAAVDLPANTRFEYKYVKKNPDGTYTWEGGANRTYTTGASGSVGLSDTWR</sequence>
<dbReference type="CDD" id="cd05808">
    <property type="entry name" value="CBM20_alpha_amylase"/>
    <property type="match status" value="1"/>
</dbReference>
<evidence type="ECO:0000259" key="14">
    <source>
        <dbReference type="PROSITE" id="PS51166"/>
    </source>
</evidence>
<keyword evidence="9 12" id="KW-0119">Carbohydrate metabolism</keyword>
<reference evidence="16" key="1">
    <citation type="journal article" date="2019" name="Int. J. Syst. Evol. Microbiol.">
        <title>The Global Catalogue of Microorganisms (GCM) 10K type strain sequencing project: providing services to taxonomists for standard genome sequencing and annotation.</title>
        <authorList>
            <consortium name="The Broad Institute Genomics Platform"/>
            <consortium name="The Broad Institute Genome Sequencing Center for Infectious Disease"/>
            <person name="Wu L."/>
            <person name="Ma J."/>
        </authorList>
    </citation>
    <scope>NUCLEOTIDE SEQUENCE [LARGE SCALE GENOMIC DNA]</scope>
    <source>
        <strain evidence="16">JCM 18126</strain>
    </source>
</reference>
<dbReference type="PROSITE" id="PS51166">
    <property type="entry name" value="CBM20"/>
    <property type="match status" value="2"/>
</dbReference>
<evidence type="ECO:0000256" key="6">
    <source>
        <dbReference type="ARBA" id="ARBA00022723"/>
    </source>
</evidence>
<dbReference type="RefSeq" id="WP_345710856.1">
    <property type="nucleotide sequence ID" value="NZ_BAABIL010000062.1"/>
</dbReference>
<dbReference type="InterPro" id="IPR006048">
    <property type="entry name" value="A-amylase/branching_C"/>
</dbReference>
<dbReference type="Proteomes" id="UP001501195">
    <property type="component" value="Unassembled WGS sequence"/>
</dbReference>
<dbReference type="InterPro" id="IPR006047">
    <property type="entry name" value="GH13_cat_dom"/>
</dbReference>
<proteinExistence type="inferred from homology"/>
<dbReference type="InterPro" id="IPR013780">
    <property type="entry name" value="Glyco_hydro_b"/>
</dbReference>
<dbReference type="Pfam" id="PF00128">
    <property type="entry name" value="Alpha-amylase"/>
    <property type="match status" value="1"/>
</dbReference>
<evidence type="ECO:0000256" key="10">
    <source>
        <dbReference type="ARBA" id="ARBA00023295"/>
    </source>
</evidence>
<dbReference type="SMART" id="SM00642">
    <property type="entry name" value="Aamy"/>
    <property type="match status" value="1"/>
</dbReference>
<dbReference type="Gene3D" id="2.60.40.1180">
    <property type="entry name" value="Golgi alpha-mannosidase II"/>
    <property type="match status" value="1"/>
</dbReference>
<comment type="similarity">
    <text evidence="3 11">Belongs to the glycosyl hydrolase 13 family.</text>
</comment>
<dbReference type="Gene3D" id="3.20.20.80">
    <property type="entry name" value="Glycosidases"/>
    <property type="match status" value="1"/>
</dbReference>
<dbReference type="InterPro" id="IPR017853">
    <property type="entry name" value="GH"/>
</dbReference>
<keyword evidence="7 12" id="KW-0378">Hydrolase</keyword>
<dbReference type="InterPro" id="IPR031319">
    <property type="entry name" value="A-amylase_C"/>
</dbReference>
<evidence type="ECO:0000256" key="9">
    <source>
        <dbReference type="ARBA" id="ARBA00023277"/>
    </source>
</evidence>
<dbReference type="SMART" id="SM01065">
    <property type="entry name" value="CBM_2"/>
    <property type="match status" value="2"/>
</dbReference>
<dbReference type="Pfam" id="PF00686">
    <property type="entry name" value="CBM_20"/>
    <property type="match status" value="2"/>
</dbReference>
<dbReference type="InterPro" id="IPR006046">
    <property type="entry name" value="Alpha_amylase"/>
</dbReference>
<comment type="cofactor">
    <cofactor evidence="2">
        <name>Ca(2+)</name>
        <dbReference type="ChEBI" id="CHEBI:29108"/>
    </cofactor>
</comment>
<feature type="domain" description="CBM20" evidence="14">
    <location>
        <begin position="477"/>
        <end position="579"/>
    </location>
</feature>
<dbReference type="InterPro" id="IPR002044">
    <property type="entry name" value="CBM20"/>
</dbReference>
<evidence type="ECO:0000256" key="5">
    <source>
        <dbReference type="ARBA" id="ARBA00017303"/>
    </source>
</evidence>
<evidence type="ECO:0000313" key="15">
    <source>
        <dbReference type="EMBL" id="GAA4965748.1"/>
    </source>
</evidence>
<evidence type="ECO:0000256" key="4">
    <source>
        <dbReference type="ARBA" id="ARBA00012595"/>
    </source>
</evidence>
<dbReference type="PRINTS" id="PR00110">
    <property type="entry name" value="ALPHAAMYLASE"/>
</dbReference>
<evidence type="ECO:0000256" key="13">
    <source>
        <dbReference type="SAM" id="SignalP"/>
    </source>
</evidence>
<evidence type="ECO:0000256" key="3">
    <source>
        <dbReference type="ARBA" id="ARBA00008061"/>
    </source>
</evidence>
<dbReference type="SUPFAM" id="SSF51011">
    <property type="entry name" value="Glycosyl hydrolase domain"/>
    <property type="match status" value="1"/>
</dbReference>
<evidence type="ECO:0000256" key="1">
    <source>
        <dbReference type="ARBA" id="ARBA00000548"/>
    </source>
</evidence>
<evidence type="ECO:0000256" key="12">
    <source>
        <dbReference type="RuleBase" id="RU361134"/>
    </source>
</evidence>
<dbReference type="CDD" id="cd11317">
    <property type="entry name" value="AmyAc_bac_euk_AmyA"/>
    <property type="match status" value="1"/>
</dbReference>
<feature type="chain" id="PRO_5046967386" description="Alpha-amylase" evidence="13">
    <location>
        <begin position="24"/>
        <end position="682"/>
    </location>
</feature>
<keyword evidence="13" id="KW-0732">Signal</keyword>
<keyword evidence="16" id="KW-1185">Reference proteome</keyword>
<dbReference type="SUPFAM" id="SSF51445">
    <property type="entry name" value="(Trans)glycosidases"/>
    <property type="match status" value="1"/>
</dbReference>
<comment type="caution">
    <text evidence="15">The sequence shown here is derived from an EMBL/GenBank/DDBJ whole genome shotgun (WGS) entry which is preliminary data.</text>
</comment>
<feature type="signal peptide" evidence="13">
    <location>
        <begin position="1"/>
        <end position="23"/>
    </location>
</feature>
<evidence type="ECO:0000256" key="8">
    <source>
        <dbReference type="ARBA" id="ARBA00022837"/>
    </source>
</evidence>
<keyword evidence="8" id="KW-0106">Calcium</keyword>
<dbReference type="InterPro" id="IPR013784">
    <property type="entry name" value="Carb-bd-like_fold"/>
</dbReference>
<comment type="catalytic activity">
    <reaction evidence="1 12">
        <text>Endohydrolysis of (1-&gt;4)-alpha-D-glucosidic linkages in polysaccharides containing three or more (1-&gt;4)-alpha-linked D-glucose units.</text>
        <dbReference type="EC" id="3.2.1.1"/>
    </reaction>
</comment>
<dbReference type="InterPro" id="IPR013783">
    <property type="entry name" value="Ig-like_fold"/>
</dbReference>
<dbReference type="SUPFAM" id="SSF49452">
    <property type="entry name" value="Starch-binding domain-like"/>
    <property type="match status" value="2"/>
</dbReference>
<dbReference type="EMBL" id="BAABIL010000062">
    <property type="protein sequence ID" value="GAA4965748.1"/>
    <property type="molecule type" value="Genomic_DNA"/>
</dbReference>
<protein>
    <recommendedName>
        <fullName evidence="5 12">Alpha-amylase</fullName>
        <ecNumber evidence="4 12">3.2.1.1</ecNumber>
    </recommendedName>
</protein>
<keyword evidence="6" id="KW-0479">Metal-binding</keyword>
<gene>
    <name evidence="15" type="ORF">GCM10023225_06120</name>
</gene>
<evidence type="ECO:0000256" key="11">
    <source>
        <dbReference type="RuleBase" id="RU003615"/>
    </source>
</evidence>
<feature type="domain" description="CBM20" evidence="14">
    <location>
        <begin position="580"/>
        <end position="682"/>
    </location>
</feature>
<dbReference type="PANTHER" id="PTHR43447">
    <property type="entry name" value="ALPHA-AMYLASE"/>
    <property type="match status" value="1"/>
</dbReference>
<evidence type="ECO:0000313" key="16">
    <source>
        <dbReference type="Proteomes" id="UP001501195"/>
    </source>
</evidence>
<accession>A0ABP9HAV9</accession>
<dbReference type="SMART" id="SM00632">
    <property type="entry name" value="Aamy_C"/>
    <property type="match status" value="1"/>
</dbReference>
<dbReference type="EC" id="3.2.1.1" evidence="4 12"/>
<evidence type="ECO:0000256" key="2">
    <source>
        <dbReference type="ARBA" id="ARBA00001913"/>
    </source>
</evidence>
<name>A0ABP9HAV9_9ACTN</name>
<dbReference type="Gene3D" id="2.60.40.10">
    <property type="entry name" value="Immunoglobulins"/>
    <property type="match status" value="2"/>
</dbReference>
<dbReference type="Pfam" id="PF02806">
    <property type="entry name" value="Alpha-amylase_C"/>
    <property type="match status" value="1"/>
</dbReference>